<feature type="transmembrane region" description="Helical" evidence="2">
    <location>
        <begin position="631"/>
        <end position="656"/>
    </location>
</feature>
<keyword evidence="4" id="KW-1185">Reference proteome</keyword>
<feature type="transmembrane region" description="Helical" evidence="2">
    <location>
        <begin position="441"/>
        <end position="464"/>
    </location>
</feature>
<accession>A0ABQ9XP73</accession>
<proteinExistence type="predicted"/>
<sequence length="725" mass="82160">MISSEQYTPFLKWHPLYFTTTKSVSPVFLSLVSMVRDGYPFDEKLATKASKFLSSISQKFHLLFNYDDFLMNIGQGSPDTAAVILSTPSLSDLSVVDDQDILDNVLWILQISVSLSPLVFTPSIAFDSQIGPQVLRAVVFHEMFVAIEPSLTQISRNRLLRSLEAGYRNTLDIISHIFHMSVFHQPILDFICSSHIPMVYQSLLSKVEDEDTNQFIIWFMFDSIRSWQNHDTETWCRGRILMQTLEQEGFRNHLEQTLLHDKSSADGKDVRLYSYGVMNDLNDLVLPEIFKYCDLDTLSSLRITTKRFYHLLQPDYIWGHACVSYVAQIRKQFDISDPPNRHLQDLDVDSAITSHELHEHGMSTDGFFDTIRFHRQAVINTTPAPSSSLIQLQKNSITLNSERRRLVSFGIILAPLVVATFVSVVTSMSTTSKGLTPTDPFPWFLSDLLLCLVGCVLVCSINSTSDSPDTTVFRSSLLVAFLAFVPLFIVEIVANTTTLRSLSVNPETPLPNRARIPFKFLCCSSLVLCQMLSKDFSLFFSSNMIDNLYRIAALIIILEPLIVTLTGLGVLKIPWLLAEMPLNLASILFAVVDCSKFLSTPSIWIGTIVTSVSSTTFHLPFALAADDVIPLPLWLCVLPASLFVVTMLFVHFFTAIKGLNKWDRELNAQIVSINEKREKTLKKKVQHAISTRFQQSQFQMDLKQKGKRANRNKQRSKQELRKIKN</sequence>
<evidence type="ECO:0008006" key="5">
    <source>
        <dbReference type="Google" id="ProtNLM"/>
    </source>
</evidence>
<keyword evidence="2" id="KW-0472">Membrane</keyword>
<dbReference type="EMBL" id="JARBJD010000081">
    <property type="protein sequence ID" value="KAK2954217.1"/>
    <property type="molecule type" value="Genomic_DNA"/>
</dbReference>
<feature type="compositionally biased region" description="Basic and acidic residues" evidence="1">
    <location>
        <begin position="716"/>
        <end position="725"/>
    </location>
</feature>
<keyword evidence="2" id="KW-1133">Transmembrane helix</keyword>
<dbReference type="InterPro" id="IPR036047">
    <property type="entry name" value="F-box-like_dom_sf"/>
</dbReference>
<evidence type="ECO:0000256" key="2">
    <source>
        <dbReference type="SAM" id="Phobius"/>
    </source>
</evidence>
<keyword evidence="2" id="KW-0812">Transmembrane</keyword>
<organism evidence="3 4">
    <name type="scientific">Blattamonas nauphoetae</name>
    <dbReference type="NCBI Taxonomy" id="2049346"/>
    <lineage>
        <taxon>Eukaryota</taxon>
        <taxon>Metamonada</taxon>
        <taxon>Preaxostyla</taxon>
        <taxon>Oxymonadida</taxon>
        <taxon>Blattamonas</taxon>
    </lineage>
</organism>
<protein>
    <recommendedName>
        <fullName evidence="5">F-box domain-containing protein</fullName>
    </recommendedName>
</protein>
<feature type="transmembrane region" description="Helical" evidence="2">
    <location>
        <begin position="406"/>
        <end position="429"/>
    </location>
</feature>
<evidence type="ECO:0000313" key="3">
    <source>
        <dbReference type="EMBL" id="KAK2954217.1"/>
    </source>
</evidence>
<feature type="transmembrane region" description="Helical" evidence="2">
    <location>
        <begin position="548"/>
        <end position="567"/>
    </location>
</feature>
<feature type="region of interest" description="Disordered" evidence="1">
    <location>
        <begin position="696"/>
        <end position="725"/>
    </location>
</feature>
<dbReference type="Proteomes" id="UP001281761">
    <property type="component" value="Unassembled WGS sequence"/>
</dbReference>
<gene>
    <name evidence="3" type="ORF">BLNAU_10872</name>
</gene>
<feature type="compositionally biased region" description="Basic residues" evidence="1">
    <location>
        <begin position="705"/>
        <end position="715"/>
    </location>
</feature>
<evidence type="ECO:0000256" key="1">
    <source>
        <dbReference type="SAM" id="MobiDB-lite"/>
    </source>
</evidence>
<feature type="transmembrane region" description="Helical" evidence="2">
    <location>
        <begin position="476"/>
        <end position="496"/>
    </location>
</feature>
<dbReference type="SUPFAM" id="SSF81383">
    <property type="entry name" value="F-box domain"/>
    <property type="match status" value="1"/>
</dbReference>
<evidence type="ECO:0000313" key="4">
    <source>
        <dbReference type="Proteomes" id="UP001281761"/>
    </source>
</evidence>
<reference evidence="3 4" key="1">
    <citation type="journal article" date="2022" name="bioRxiv">
        <title>Genomics of Preaxostyla Flagellates Illuminates Evolutionary Transitions and the Path Towards Mitochondrial Loss.</title>
        <authorList>
            <person name="Novak L.V.F."/>
            <person name="Treitli S.C."/>
            <person name="Pyrih J."/>
            <person name="Halakuc P."/>
            <person name="Pipaliya S.V."/>
            <person name="Vacek V."/>
            <person name="Brzon O."/>
            <person name="Soukal P."/>
            <person name="Eme L."/>
            <person name="Dacks J.B."/>
            <person name="Karnkowska A."/>
            <person name="Elias M."/>
            <person name="Hampl V."/>
        </authorList>
    </citation>
    <scope>NUCLEOTIDE SEQUENCE [LARGE SCALE GENOMIC DNA]</scope>
    <source>
        <strain evidence="3">NAU3</strain>
        <tissue evidence="3">Gut</tissue>
    </source>
</reference>
<comment type="caution">
    <text evidence="3">The sequence shown here is derived from an EMBL/GenBank/DDBJ whole genome shotgun (WGS) entry which is preliminary data.</text>
</comment>
<name>A0ABQ9XP73_9EUKA</name>